<dbReference type="InterPro" id="IPR034583">
    <property type="entry name" value="EMF1"/>
</dbReference>
<reference evidence="2 3" key="2">
    <citation type="journal article" date="2017" name="Front. Plant Sci.">
        <title>Gene Classification and Mining of Molecular Markers Useful in Red Clover (Trifolium pratense) Breeding.</title>
        <authorList>
            <person name="Istvanek J."/>
            <person name="Dluhosova J."/>
            <person name="Dluhos P."/>
            <person name="Patkova L."/>
            <person name="Nedelnik J."/>
            <person name="Repkova J."/>
        </authorList>
    </citation>
    <scope>NUCLEOTIDE SEQUENCE [LARGE SCALE GENOMIC DNA]</scope>
    <source>
        <strain evidence="3">cv. Tatra</strain>
        <tissue evidence="2">Young leaves</tissue>
    </source>
</reference>
<gene>
    <name evidence="2" type="ORF">L195_g005453</name>
</gene>
<dbReference type="GO" id="GO:0045892">
    <property type="term" value="P:negative regulation of DNA-templated transcription"/>
    <property type="evidence" value="ECO:0007669"/>
    <property type="project" value="InterPro"/>
</dbReference>
<evidence type="ECO:0000256" key="1">
    <source>
        <dbReference type="SAM" id="MobiDB-lite"/>
    </source>
</evidence>
<organism evidence="2 3">
    <name type="scientific">Trifolium pratense</name>
    <name type="common">Red clover</name>
    <dbReference type="NCBI Taxonomy" id="57577"/>
    <lineage>
        <taxon>Eukaryota</taxon>
        <taxon>Viridiplantae</taxon>
        <taxon>Streptophyta</taxon>
        <taxon>Embryophyta</taxon>
        <taxon>Tracheophyta</taxon>
        <taxon>Spermatophyta</taxon>
        <taxon>Magnoliopsida</taxon>
        <taxon>eudicotyledons</taxon>
        <taxon>Gunneridae</taxon>
        <taxon>Pentapetalae</taxon>
        <taxon>rosids</taxon>
        <taxon>fabids</taxon>
        <taxon>Fabales</taxon>
        <taxon>Fabaceae</taxon>
        <taxon>Papilionoideae</taxon>
        <taxon>50 kb inversion clade</taxon>
        <taxon>NPAAA clade</taxon>
        <taxon>Hologalegina</taxon>
        <taxon>IRL clade</taxon>
        <taxon>Trifolieae</taxon>
        <taxon>Trifolium</taxon>
    </lineage>
</organism>
<protein>
    <submittedName>
        <fullName evidence="2">Embyo flowering 1-like protein</fullName>
    </submittedName>
</protein>
<comment type="caution">
    <text evidence="2">The sequence shown here is derived from an EMBL/GenBank/DDBJ whole genome shotgun (WGS) entry which is preliminary data.</text>
</comment>
<dbReference type="AlphaFoldDB" id="A0A2K3P0U4"/>
<name>A0A2K3P0U4_TRIPR</name>
<dbReference type="PANTHER" id="PTHR35504:SF1">
    <property type="entry name" value="PROTEIN EMBRYONIC FLOWER 1"/>
    <property type="match status" value="1"/>
</dbReference>
<dbReference type="PANTHER" id="PTHR35504">
    <property type="entry name" value="PROTEIN EMBRYONIC FLOWER 1"/>
    <property type="match status" value="1"/>
</dbReference>
<proteinExistence type="predicted"/>
<evidence type="ECO:0000313" key="2">
    <source>
        <dbReference type="EMBL" id="PNY08915.1"/>
    </source>
</evidence>
<dbReference type="STRING" id="57577.A0A2K3P0U4"/>
<feature type="region of interest" description="Disordered" evidence="1">
    <location>
        <begin position="247"/>
        <end position="286"/>
    </location>
</feature>
<feature type="region of interest" description="Disordered" evidence="1">
    <location>
        <begin position="592"/>
        <end position="617"/>
    </location>
</feature>
<dbReference type="EMBL" id="ASHM01002812">
    <property type="protein sequence ID" value="PNY08915.1"/>
    <property type="molecule type" value="Genomic_DNA"/>
</dbReference>
<dbReference type="GO" id="GO:0009910">
    <property type="term" value="P:negative regulation of flower development"/>
    <property type="evidence" value="ECO:0007669"/>
    <property type="project" value="InterPro"/>
</dbReference>
<dbReference type="GO" id="GO:0048367">
    <property type="term" value="P:shoot system development"/>
    <property type="evidence" value="ECO:0007669"/>
    <property type="project" value="InterPro"/>
</dbReference>
<feature type="region of interest" description="Disordered" evidence="1">
    <location>
        <begin position="1033"/>
        <end position="1067"/>
    </location>
</feature>
<sequence>MGSSFIQIDSISIDLANPIDKRDAGKCEHFSIREYVSEVRKKDWKLCWPFPVDESDKQPSLPPLDVPKHICCRYPNSQQENAAKDIPKDNQIDVTCHSTGGRSDTKCSNAALKPCIRKDPISDIIVRRDIDLNTNLSSVDGCLPVSIEKENKVGVGLSSRLDLENGLEDNLNHQVTSVLSPKIYPDIAQEVSTTKRGSESNGVSYVQLANNLKCTDKNSAEICNGGTPSADNQCTKDLATTAMEADNKYDHTSGPPTESFDFTDNMVEDDFDDNHSEKSTSLSRRRPRKVRLMTDLLRENGELKAGKIAVQESTSHGTSNTSAASQARSIFPGNIQGDLTLTNMGLSRKRKIIPDEVRSTASMRFQRAGVEAQNLEGIAKTTDTVFNKRSNSKDVLAGTGLQVAEKGIWSKSEPERSHIVGKKKNKKNQVVDNYLIPEQQGQRRQNEDTMYTTDKAYASKTVSSSLTPVFTRKGMDNFPFYTPRIENEFNSYKEKGKMLQNDEELNSFSCHRNDLLVRDSFAYSGVKIRSSVHADVPIPSDQGMMNGKGLEEGLHLSLNSYMSDHGYNKKCIHQIENRLPFSLPFQESTSRVPQFNRKDSETNVFGGPSIPSRHTTNTISGKEVHCKEITGARNTGKTVEAVEQLGIKKRYNERASEVSEQGTLDDIPMEIVELMAKNQYERCLPDVENRCSMFEKSSISRNTQMTAGTAVYGKGKMSLLKEGQKEKSRGRPRKNNTVTRGENVKPNKRKPNHYFSPFDGSSLGVNNPYPPQPSFGFEVPQSQKQQSNGFQFSPMIANQLGGARNIKFNGSLEERVSSNASLQPLGGCSLHKNILQQDNEASRIWASLPPNHSSLGYDVSQKIVSQPSSSNMNISSPRSGAAHKQNMRRDFDLNYTNINATGQEKHSRITGPGVFNRVNGEYPFPCKHNGMEPHQNLRGSLDLYSNETIPAMHLLSLMDAGMQSRTPFNVGGSAQMLKRPSYPSDCNTKLEIGASKTNGTLKRQPSDYYNRSYLPDKSHGCFIGSQTFDASSSAQHSNKFKKDAGSNGQNSTKFGQKENMKSSNSSLQNRFVKQCSLSNSETDTSLQRRLEVHGIHTSMPPVKITSGISCTVNRNPAEFTVPETGNVYMIRGEDLKFEKSCPKNKHRFPIPCAQKQQSNLKGMKMKEHSKH</sequence>
<reference evidence="2 3" key="1">
    <citation type="journal article" date="2014" name="Am. J. Bot.">
        <title>Genome assembly and annotation for red clover (Trifolium pratense; Fabaceae).</title>
        <authorList>
            <person name="Istvanek J."/>
            <person name="Jaros M."/>
            <person name="Krenek A."/>
            <person name="Repkova J."/>
        </authorList>
    </citation>
    <scope>NUCLEOTIDE SEQUENCE [LARGE SCALE GENOMIC DNA]</scope>
    <source>
        <strain evidence="3">cv. Tatra</strain>
        <tissue evidence="2">Young leaves</tissue>
    </source>
</reference>
<accession>A0A2K3P0U4</accession>
<evidence type="ECO:0000313" key="3">
    <source>
        <dbReference type="Proteomes" id="UP000236291"/>
    </source>
</evidence>
<dbReference type="Proteomes" id="UP000236291">
    <property type="component" value="Unassembled WGS sequence"/>
</dbReference>
<feature type="region of interest" description="Disordered" evidence="1">
    <location>
        <begin position="714"/>
        <end position="753"/>
    </location>
</feature>